<gene>
    <name evidence="1" type="ORF">ACFFIC_14860</name>
</gene>
<dbReference type="RefSeq" id="WP_377051656.1">
    <property type="nucleotide sequence ID" value="NZ_JBHLVZ010000041.1"/>
</dbReference>
<dbReference type="SUPFAM" id="SSF109709">
    <property type="entry name" value="KorB DNA-binding domain-like"/>
    <property type="match status" value="1"/>
</dbReference>
<proteinExistence type="predicted"/>
<accession>A0ABV6ITQ7</accession>
<protein>
    <submittedName>
        <fullName evidence="1">Uncharacterized protein</fullName>
    </submittedName>
</protein>
<dbReference type="EMBL" id="JBHLVZ010000041">
    <property type="protein sequence ID" value="MFC0386816.1"/>
    <property type="molecule type" value="Genomic_DNA"/>
</dbReference>
<dbReference type="Proteomes" id="UP001589789">
    <property type="component" value="Unassembled WGS sequence"/>
</dbReference>
<sequence length="69" mass="7471">MLDEGQYASITEMADAERLDRGYIGRLLQLTLLAPDIVEAVLDGRQPAEVALASLLKPFAAGWEQQGAL</sequence>
<name>A0ABV6ITQ7_9PROT</name>
<evidence type="ECO:0000313" key="2">
    <source>
        <dbReference type="Proteomes" id="UP001589789"/>
    </source>
</evidence>
<reference evidence="1 2" key="1">
    <citation type="submission" date="2024-09" db="EMBL/GenBank/DDBJ databases">
        <authorList>
            <person name="Sun Q."/>
            <person name="Mori K."/>
        </authorList>
    </citation>
    <scope>NUCLEOTIDE SEQUENCE [LARGE SCALE GENOMIC DNA]</scope>
    <source>
        <strain evidence="1 2">CCM 7468</strain>
    </source>
</reference>
<evidence type="ECO:0000313" key="1">
    <source>
        <dbReference type="EMBL" id="MFC0386816.1"/>
    </source>
</evidence>
<organism evidence="1 2">
    <name type="scientific">Muricoccus vinaceus</name>
    <dbReference type="NCBI Taxonomy" id="424704"/>
    <lineage>
        <taxon>Bacteria</taxon>
        <taxon>Pseudomonadati</taxon>
        <taxon>Pseudomonadota</taxon>
        <taxon>Alphaproteobacteria</taxon>
        <taxon>Acetobacterales</taxon>
        <taxon>Roseomonadaceae</taxon>
        <taxon>Muricoccus</taxon>
    </lineage>
</organism>
<comment type="caution">
    <text evidence="1">The sequence shown here is derived from an EMBL/GenBank/DDBJ whole genome shotgun (WGS) entry which is preliminary data.</text>
</comment>
<keyword evidence="2" id="KW-1185">Reference proteome</keyword>